<dbReference type="OrthoDB" id="21192at2759"/>
<dbReference type="GO" id="GO:0016579">
    <property type="term" value="P:protein deubiquitination"/>
    <property type="evidence" value="ECO:0007669"/>
    <property type="project" value="InterPro"/>
</dbReference>
<evidence type="ECO:0000313" key="5">
    <source>
        <dbReference type="WBParaSite" id="SRAE_1000079500.1"/>
    </source>
</evidence>
<evidence type="ECO:0000313" key="3">
    <source>
        <dbReference type="EMBL" id="CEF62525.1"/>
    </source>
</evidence>
<dbReference type="GO" id="GO:0005829">
    <property type="term" value="C:cytosol"/>
    <property type="evidence" value="ECO:0007669"/>
    <property type="project" value="TreeGrafter"/>
</dbReference>
<reference evidence="3" key="2">
    <citation type="submission" date="2014-09" db="EMBL/GenBank/DDBJ databases">
        <authorList>
            <person name="Aslett A.Martin."/>
        </authorList>
    </citation>
    <scope>NUCLEOTIDE SEQUENCE</scope>
    <source>
        <strain evidence="3">ED321 Heterogonic</strain>
    </source>
</reference>
<dbReference type="Gene3D" id="3.90.70.10">
    <property type="entry name" value="Cysteine proteinases"/>
    <property type="match status" value="1"/>
</dbReference>
<evidence type="ECO:0000313" key="6">
    <source>
        <dbReference type="WormBase" id="SRAE_1000079500"/>
    </source>
</evidence>
<dbReference type="CTD" id="36374890"/>
<dbReference type="GeneID" id="36374890"/>
<dbReference type="GO" id="GO:0005634">
    <property type="term" value="C:nucleus"/>
    <property type="evidence" value="ECO:0007669"/>
    <property type="project" value="TreeGrafter"/>
</dbReference>
<dbReference type="AlphaFoldDB" id="A0A090KYC3"/>
<dbReference type="InterPro" id="IPR018200">
    <property type="entry name" value="USP_CS"/>
</dbReference>
<protein>
    <submittedName>
        <fullName evidence="3 5">Ubiquitin carboxyl-terminal hydrolase 36</fullName>
    </submittedName>
</protein>
<reference evidence="5" key="3">
    <citation type="submission" date="2020-12" db="UniProtKB">
        <authorList>
            <consortium name="WormBaseParasite"/>
        </authorList>
    </citation>
    <scope>IDENTIFICATION</scope>
</reference>
<keyword evidence="4" id="KW-1185">Reference proteome</keyword>
<dbReference type="InterPro" id="IPR028889">
    <property type="entry name" value="USP"/>
</dbReference>
<dbReference type="CDD" id="cd02257">
    <property type="entry name" value="Peptidase_C19"/>
    <property type="match status" value="1"/>
</dbReference>
<dbReference type="STRING" id="34506.A0A090KYC3"/>
<feature type="domain" description="USP" evidence="2">
    <location>
        <begin position="141"/>
        <end position="447"/>
    </location>
</feature>
<organism evidence="3">
    <name type="scientific">Strongyloides ratti</name>
    <name type="common">Parasitic roundworm</name>
    <dbReference type="NCBI Taxonomy" id="34506"/>
    <lineage>
        <taxon>Eukaryota</taxon>
        <taxon>Metazoa</taxon>
        <taxon>Ecdysozoa</taxon>
        <taxon>Nematoda</taxon>
        <taxon>Chromadorea</taxon>
        <taxon>Rhabditida</taxon>
        <taxon>Tylenchina</taxon>
        <taxon>Panagrolaimomorpha</taxon>
        <taxon>Strongyloidoidea</taxon>
        <taxon>Strongyloididae</taxon>
        <taxon>Strongyloides</taxon>
    </lineage>
</organism>
<dbReference type="PROSITE" id="PS50235">
    <property type="entry name" value="USP_3"/>
    <property type="match status" value="1"/>
</dbReference>
<sequence>MTTDSSNYLDAEAMDIDSKKCDEAMDLGPEENGSQVEVIKYKTISRRWWIRYLFIKQSGSQNHEAVVLWNNSIGKEGFDYVILPSYVVDRLVEIYGIQDGCDFDGHCVIEESQRMLKSSFPIKKKFRDNNKMHKKLYRHPAALVNFGNACYVNCALQLLYSIPQLKSSLEKELGYDNFENMRNDKELNDKLLSKTIYDYSLLFEEGIIRDIPVKTKELKQVIDRATEMYICGGQHDLDEFLNWIIDKIDEECSIDNGKELKKLFDSQSTMCLRCPNCQNIKDIIQPFKVLRLSLDSSKEYDSLTNLLENFSKTIILDETDKWKCDKCEQKVCAEMTTTFRHLSDVLIISIKRYIQTLSERNKLFTKIEYPIDELVLNEIDEYGNINPVKYQLQALAKHKGSSITSGHYTALVKYDNAFWYCNDEDIYLDQMSNNVSKNAYIFVYVKKP</sequence>
<gene>
    <name evidence="3 5 6" type="ORF">SRAE_1000079500</name>
</gene>
<dbReference type="PANTHER" id="PTHR24006">
    <property type="entry name" value="UBIQUITIN CARBOXYL-TERMINAL HYDROLASE"/>
    <property type="match status" value="1"/>
</dbReference>
<dbReference type="PROSITE" id="PS00973">
    <property type="entry name" value="USP_2"/>
    <property type="match status" value="1"/>
</dbReference>
<dbReference type="InterPro" id="IPR038765">
    <property type="entry name" value="Papain-like_cys_pep_sf"/>
</dbReference>
<dbReference type="EMBL" id="LN609528">
    <property type="protein sequence ID" value="CEF62525.1"/>
    <property type="molecule type" value="Genomic_DNA"/>
</dbReference>
<evidence type="ECO:0000259" key="2">
    <source>
        <dbReference type="PROSITE" id="PS50235"/>
    </source>
</evidence>
<dbReference type="RefSeq" id="XP_024501727.1">
    <property type="nucleotide sequence ID" value="XM_024647672.1"/>
</dbReference>
<dbReference type="Pfam" id="PF00443">
    <property type="entry name" value="UCH"/>
    <property type="match status" value="1"/>
</dbReference>
<dbReference type="InterPro" id="IPR050164">
    <property type="entry name" value="Peptidase_C19"/>
</dbReference>
<dbReference type="WormBase" id="SRAE_1000079500">
    <property type="protein sequence ID" value="SRP06326"/>
    <property type="gene ID" value="WBGene00257395"/>
</dbReference>
<dbReference type="SUPFAM" id="SSF54001">
    <property type="entry name" value="Cysteine proteinases"/>
    <property type="match status" value="1"/>
</dbReference>
<dbReference type="Proteomes" id="UP000035682">
    <property type="component" value="Unplaced"/>
</dbReference>
<accession>A0A090KYC3</accession>
<proteinExistence type="inferred from homology"/>
<comment type="similarity">
    <text evidence="1">Belongs to the peptidase C19 family.</text>
</comment>
<dbReference type="WBParaSite" id="SRAE_1000079500.1">
    <property type="protein sequence ID" value="SRAE_1000079500.1"/>
    <property type="gene ID" value="WBGene00257395"/>
</dbReference>
<evidence type="ECO:0000313" key="4">
    <source>
        <dbReference type="Proteomes" id="UP000035682"/>
    </source>
</evidence>
<evidence type="ECO:0000256" key="1">
    <source>
        <dbReference type="ARBA" id="ARBA00009085"/>
    </source>
</evidence>
<keyword evidence="3" id="KW-0378">Hydrolase</keyword>
<reference evidence="4" key="1">
    <citation type="submission" date="2014-09" db="EMBL/GenBank/DDBJ databases">
        <authorList>
            <person name="Martin A.A."/>
        </authorList>
    </citation>
    <scope>NUCLEOTIDE SEQUENCE</scope>
    <source>
        <strain evidence="4">ED321</strain>
    </source>
</reference>
<dbReference type="GO" id="GO:0004843">
    <property type="term" value="F:cysteine-type deubiquitinase activity"/>
    <property type="evidence" value="ECO:0007669"/>
    <property type="project" value="InterPro"/>
</dbReference>
<dbReference type="InterPro" id="IPR001394">
    <property type="entry name" value="Peptidase_C19_UCH"/>
</dbReference>
<name>A0A090KYC3_STRRB</name>